<dbReference type="EMBL" id="JBFXLQ010000050">
    <property type="protein sequence ID" value="KAL2863545.1"/>
    <property type="molecule type" value="Genomic_DNA"/>
</dbReference>
<accession>A0ABR4LG74</accession>
<reference evidence="1 2" key="1">
    <citation type="submission" date="2024-07" db="EMBL/GenBank/DDBJ databases">
        <title>Section-level genome sequencing and comparative genomics of Aspergillus sections Usti and Cavernicolus.</title>
        <authorList>
            <consortium name="Lawrence Berkeley National Laboratory"/>
            <person name="Nybo J.L."/>
            <person name="Vesth T.C."/>
            <person name="Theobald S."/>
            <person name="Frisvad J.C."/>
            <person name="Larsen T.O."/>
            <person name="Kjaerboelling I."/>
            <person name="Rothschild-Mancinelli K."/>
            <person name="Lyhne E.K."/>
            <person name="Kogle M.E."/>
            <person name="Barry K."/>
            <person name="Clum A."/>
            <person name="Na H."/>
            <person name="Ledsgaard L."/>
            <person name="Lin J."/>
            <person name="Lipzen A."/>
            <person name="Kuo A."/>
            <person name="Riley R."/>
            <person name="Mondo S."/>
            <person name="Labutti K."/>
            <person name="Haridas S."/>
            <person name="Pangalinan J."/>
            <person name="Salamov A.A."/>
            <person name="Simmons B.A."/>
            <person name="Magnuson J.K."/>
            <person name="Chen J."/>
            <person name="Drula E."/>
            <person name="Henrissat B."/>
            <person name="Wiebenga A."/>
            <person name="Lubbers R.J."/>
            <person name="Gomes A.C."/>
            <person name="Macurrencykelacurrency M.R."/>
            <person name="Stajich J."/>
            <person name="Grigoriev I.V."/>
            <person name="Mortensen U.H."/>
            <person name="De Vries R.P."/>
            <person name="Baker S.E."/>
            <person name="Andersen M.R."/>
        </authorList>
    </citation>
    <scope>NUCLEOTIDE SEQUENCE [LARGE SCALE GENOMIC DNA]</scope>
    <source>
        <strain evidence="1 2">CBS 449.75</strain>
    </source>
</reference>
<organism evidence="1 2">
    <name type="scientific">Aspergillus lucknowensis</name>
    <dbReference type="NCBI Taxonomy" id="176173"/>
    <lineage>
        <taxon>Eukaryota</taxon>
        <taxon>Fungi</taxon>
        <taxon>Dikarya</taxon>
        <taxon>Ascomycota</taxon>
        <taxon>Pezizomycotina</taxon>
        <taxon>Eurotiomycetes</taxon>
        <taxon>Eurotiomycetidae</taxon>
        <taxon>Eurotiales</taxon>
        <taxon>Aspergillaceae</taxon>
        <taxon>Aspergillus</taxon>
        <taxon>Aspergillus subgen. Nidulantes</taxon>
    </lineage>
</organism>
<sequence length="152" mass="17452">MVINSQIRMAYPLMAHVNEDMRHGTWPPYFPHISRPSRLNIDAPESRSECPLSGPEQCKFFNASSRSWLLPDLLRFRWSPPFIRQYRTTEPWVWGNVRKAQLSMPSFSWYLSKIICASGALNGSLVCSIAIRINSNMRSAPERLESIKPVGD</sequence>
<keyword evidence="2" id="KW-1185">Reference proteome</keyword>
<proteinExistence type="predicted"/>
<evidence type="ECO:0000313" key="2">
    <source>
        <dbReference type="Proteomes" id="UP001610432"/>
    </source>
</evidence>
<dbReference type="Proteomes" id="UP001610432">
    <property type="component" value="Unassembled WGS sequence"/>
</dbReference>
<dbReference type="GeneID" id="98141332"/>
<gene>
    <name evidence="1" type="ORF">BJX67DRAFT_252741</name>
</gene>
<protein>
    <submittedName>
        <fullName evidence="1">Uncharacterized protein</fullName>
    </submittedName>
</protein>
<name>A0ABR4LG74_9EURO</name>
<evidence type="ECO:0000313" key="1">
    <source>
        <dbReference type="EMBL" id="KAL2863545.1"/>
    </source>
</evidence>
<comment type="caution">
    <text evidence="1">The sequence shown here is derived from an EMBL/GenBank/DDBJ whole genome shotgun (WGS) entry which is preliminary data.</text>
</comment>
<dbReference type="RefSeq" id="XP_070882524.1">
    <property type="nucleotide sequence ID" value="XM_071026260.1"/>
</dbReference>